<evidence type="ECO:0000256" key="1">
    <source>
        <dbReference type="SAM" id="SignalP"/>
    </source>
</evidence>
<dbReference type="PANTHER" id="PTHR11257">
    <property type="entry name" value="CHEMOSENSORY PROTEIN-RELATED"/>
    <property type="match status" value="1"/>
</dbReference>
<dbReference type="InterPro" id="IPR036682">
    <property type="entry name" value="OS_D_A10/PebIII_sf"/>
</dbReference>
<dbReference type="GeneID" id="112056011"/>
<dbReference type="RefSeq" id="XP_052743894.1">
    <property type="nucleotide sequence ID" value="XM_052887934.1"/>
</dbReference>
<keyword evidence="2" id="KW-1185">Reference proteome</keyword>
<dbReference type="SUPFAM" id="SSF100910">
    <property type="entry name" value="Chemosensory protein Csp2"/>
    <property type="match status" value="2"/>
</dbReference>
<dbReference type="PANTHER" id="PTHR11257:SF12">
    <property type="entry name" value="EJACULATORY BULB-SPECIFIC PROTEIN 3-RELATED"/>
    <property type="match status" value="1"/>
</dbReference>
<name>A0ABM3LXU5_BICAN</name>
<feature type="chain" id="PRO_5046214105" evidence="1">
    <location>
        <begin position="16"/>
        <end position="254"/>
    </location>
</feature>
<dbReference type="Proteomes" id="UP001652582">
    <property type="component" value="Chromosome 20"/>
</dbReference>
<feature type="signal peptide" evidence="1">
    <location>
        <begin position="1"/>
        <end position="15"/>
    </location>
</feature>
<keyword evidence="1" id="KW-0732">Signal</keyword>
<accession>A0ABM3LXU5</accession>
<organism evidence="2 3">
    <name type="scientific">Bicyclus anynana</name>
    <name type="common">Squinting bush brown butterfly</name>
    <dbReference type="NCBI Taxonomy" id="110368"/>
    <lineage>
        <taxon>Eukaryota</taxon>
        <taxon>Metazoa</taxon>
        <taxon>Ecdysozoa</taxon>
        <taxon>Arthropoda</taxon>
        <taxon>Hexapoda</taxon>
        <taxon>Insecta</taxon>
        <taxon>Pterygota</taxon>
        <taxon>Neoptera</taxon>
        <taxon>Endopterygota</taxon>
        <taxon>Lepidoptera</taxon>
        <taxon>Glossata</taxon>
        <taxon>Ditrysia</taxon>
        <taxon>Papilionoidea</taxon>
        <taxon>Nymphalidae</taxon>
        <taxon>Satyrinae</taxon>
        <taxon>Satyrini</taxon>
        <taxon>Mycalesina</taxon>
        <taxon>Bicyclus</taxon>
    </lineage>
</organism>
<evidence type="ECO:0000313" key="2">
    <source>
        <dbReference type="Proteomes" id="UP001652582"/>
    </source>
</evidence>
<gene>
    <name evidence="3" type="primary">LOC112056011</name>
</gene>
<proteinExistence type="predicted"/>
<sequence length="254" mass="29114">MKLVIILALVAFAAARPDGDYSRYENFEVDETISNLRLLKSFVYCFLDRGKCTPEAADFKKWVPEVLETDCAKCSEHQKSLIAQVLEAISQKLPEEWEELKKKHNPDGKFDDTVREFLAKYGKNKQLIHSVMKLIIMSALLALAAARPGDDYSKYDNFDIDEVTNNDRLTKAYAHCFIGEGKCTPEGLDFKKWIPDALQNKCAKCSDKQKVLVARIIKALIERLPEEWKKLNKLHNPDGKYDETITEFVKQYGN</sequence>
<evidence type="ECO:0000313" key="3">
    <source>
        <dbReference type="RefSeq" id="XP_052743894.1"/>
    </source>
</evidence>
<dbReference type="InterPro" id="IPR005055">
    <property type="entry name" value="A10/PebIII"/>
</dbReference>
<dbReference type="Pfam" id="PF03392">
    <property type="entry name" value="OS-D"/>
    <property type="match status" value="2"/>
</dbReference>
<reference evidence="3" key="1">
    <citation type="submission" date="2025-08" db="UniProtKB">
        <authorList>
            <consortium name="RefSeq"/>
        </authorList>
    </citation>
    <scope>IDENTIFICATION</scope>
</reference>
<dbReference type="Gene3D" id="1.10.2080.10">
    <property type="entry name" value="Insect odorant-binding protein A10/Ejaculatory bulb-specific protein 3"/>
    <property type="match status" value="2"/>
</dbReference>
<protein>
    <submittedName>
        <fullName evidence="3">Uncharacterized protein LOC112056011</fullName>
    </submittedName>
</protein>